<organism evidence="2 3">
    <name type="scientific">Virgisporangium ochraceum</name>
    <dbReference type="NCBI Taxonomy" id="65505"/>
    <lineage>
        <taxon>Bacteria</taxon>
        <taxon>Bacillati</taxon>
        <taxon>Actinomycetota</taxon>
        <taxon>Actinomycetes</taxon>
        <taxon>Micromonosporales</taxon>
        <taxon>Micromonosporaceae</taxon>
        <taxon>Virgisporangium</taxon>
    </lineage>
</organism>
<evidence type="ECO:0000313" key="3">
    <source>
        <dbReference type="Proteomes" id="UP000635606"/>
    </source>
</evidence>
<protein>
    <submittedName>
        <fullName evidence="2">Uncharacterized protein</fullName>
    </submittedName>
</protein>
<comment type="caution">
    <text evidence="2">The sequence shown here is derived from an EMBL/GenBank/DDBJ whole genome shotgun (WGS) entry which is preliminary data.</text>
</comment>
<sequence length="87" mass="8878">MIGGPVLSHARSARSRIDEAESLIGKAIRNTNNSNPSVEDSAVLAQAATAKALMAVAAAILALTEGPPKPPRPLPPPDGSLSTGRTR</sequence>
<dbReference type="AlphaFoldDB" id="A0A8J3ZYN4"/>
<name>A0A8J3ZYN4_9ACTN</name>
<gene>
    <name evidence="2" type="ORF">Voc01_048070</name>
</gene>
<evidence type="ECO:0000256" key="1">
    <source>
        <dbReference type="SAM" id="MobiDB-lite"/>
    </source>
</evidence>
<evidence type="ECO:0000313" key="2">
    <source>
        <dbReference type="EMBL" id="GIJ69890.1"/>
    </source>
</evidence>
<keyword evidence="3" id="KW-1185">Reference proteome</keyword>
<dbReference type="Proteomes" id="UP000635606">
    <property type="component" value="Unassembled WGS sequence"/>
</dbReference>
<accession>A0A8J3ZYN4</accession>
<dbReference type="EMBL" id="BOPH01000069">
    <property type="protein sequence ID" value="GIJ69890.1"/>
    <property type="molecule type" value="Genomic_DNA"/>
</dbReference>
<proteinExistence type="predicted"/>
<feature type="region of interest" description="Disordered" evidence="1">
    <location>
        <begin position="64"/>
        <end position="87"/>
    </location>
</feature>
<reference evidence="2" key="1">
    <citation type="submission" date="2021-01" db="EMBL/GenBank/DDBJ databases">
        <title>Whole genome shotgun sequence of Virgisporangium ochraceum NBRC 16418.</title>
        <authorList>
            <person name="Komaki H."/>
            <person name="Tamura T."/>
        </authorList>
    </citation>
    <scope>NUCLEOTIDE SEQUENCE</scope>
    <source>
        <strain evidence="2">NBRC 16418</strain>
    </source>
</reference>
<feature type="compositionally biased region" description="Pro residues" evidence="1">
    <location>
        <begin position="67"/>
        <end position="78"/>
    </location>
</feature>